<accession>A0AC35G152</accession>
<sequence length="229" mass="25646">MGADGGTIPKRCEQVRQKKKPEKLDKKVKDAHKWRNCQMTGEPLKKPIVAYNGPDKGDVYKDYNETPFLCPITGLNMNGSYPFVVNWECGCVFSEKALQELKAETCHGCGGNIDKSNILQLNPEGELLKEYEAKVAEELLAKKAKKSAAKADTVEGPSQNPAIEKANHVVIEKPMVKEEKRDLKRKPEVHSVQDDQTVSKAFKSIFTTSEQSKNQPKANWVNQGFGYYT</sequence>
<proteinExistence type="predicted"/>
<dbReference type="Proteomes" id="UP000887580">
    <property type="component" value="Unplaced"/>
</dbReference>
<organism evidence="1 2">
    <name type="scientific">Panagrolaimus sp. PS1159</name>
    <dbReference type="NCBI Taxonomy" id="55785"/>
    <lineage>
        <taxon>Eukaryota</taxon>
        <taxon>Metazoa</taxon>
        <taxon>Ecdysozoa</taxon>
        <taxon>Nematoda</taxon>
        <taxon>Chromadorea</taxon>
        <taxon>Rhabditida</taxon>
        <taxon>Tylenchina</taxon>
        <taxon>Panagrolaimomorpha</taxon>
        <taxon>Panagrolaimoidea</taxon>
        <taxon>Panagrolaimidae</taxon>
        <taxon>Panagrolaimus</taxon>
    </lineage>
</organism>
<name>A0AC35G152_9BILA</name>
<protein>
    <submittedName>
        <fullName evidence="2">Replication termination factor 2</fullName>
    </submittedName>
</protein>
<evidence type="ECO:0000313" key="1">
    <source>
        <dbReference type="Proteomes" id="UP000887580"/>
    </source>
</evidence>
<dbReference type="WBParaSite" id="PS1159_v2.g22373.t1">
    <property type="protein sequence ID" value="PS1159_v2.g22373.t1"/>
    <property type="gene ID" value="PS1159_v2.g22373"/>
</dbReference>
<reference evidence="2" key="1">
    <citation type="submission" date="2022-11" db="UniProtKB">
        <authorList>
            <consortium name="WormBaseParasite"/>
        </authorList>
    </citation>
    <scope>IDENTIFICATION</scope>
</reference>
<evidence type="ECO:0000313" key="2">
    <source>
        <dbReference type="WBParaSite" id="PS1159_v2.g22373.t1"/>
    </source>
</evidence>